<reference evidence="1 2" key="1">
    <citation type="journal article" date="2019" name="Commun. Biol.">
        <title>The bagworm genome reveals a unique fibroin gene that provides high tensile strength.</title>
        <authorList>
            <person name="Kono N."/>
            <person name="Nakamura H."/>
            <person name="Ohtoshi R."/>
            <person name="Tomita M."/>
            <person name="Numata K."/>
            <person name="Arakawa K."/>
        </authorList>
    </citation>
    <scope>NUCLEOTIDE SEQUENCE [LARGE SCALE GENOMIC DNA]</scope>
</reference>
<gene>
    <name evidence="1" type="ORF">EVAR_10551_1</name>
</gene>
<evidence type="ECO:0000313" key="1">
    <source>
        <dbReference type="EMBL" id="GBP88090.1"/>
    </source>
</evidence>
<organism evidence="1 2">
    <name type="scientific">Eumeta variegata</name>
    <name type="common">Bagworm moth</name>
    <name type="synonym">Eumeta japonica</name>
    <dbReference type="NCBI Taxonomy" id="151549"/>
    <lineage>
        <taxon>Eukaryota</taxon>
        <taxon>Metazoa</taxon>
        <taxon>Ecdysozoa</taxon>
        <taxon>Arthropoda</taxon>
        <taxon>Hexapoda</taxon>
        <taxon>Insecta</taxon>
        <taxon>Pterygota</taxon>
        <taxon>Neoptera</taxon>
        <taxon>Endopterygota</taxon>
        <taxon>Lepidoptera</taxon>
        <taxon>Glossata</taxon>
        <taxon>Ditrysia</taxon>
        <taxon>Tineoidea</taxon>
        <taxon>Psychidae</taxon>
        <taxon>Oiketicinae</taxon>
        <taxon>Eumeta</taxon>
    </lineage>
</organism>
<dbReference type="Proteomes" id="UP000299102">
    <property type="component" value="Unassembled WGS sequence"/>
</dbReference>
<dbReference type="EMBL" id="BGZK01001905">
    <property type="protein sequence ID" value="GBP88090.1"/>
    <property type="molecule type" value="Genomic_DNA"/>
</dbReference>
<proteinExistence type="predicted"/>
<protein>
    <submittedName>
        <fullName evidence="1">Uncharacterized protein</fullName>
    </submittedName>
</protein>
<sequence length="94" mass="11241">MLNSSQGTSSGLTFADRLYRKGFLKKGVKRFSNVHVCHRQEISSVEKRENARARRVRSRPCLWFFTRPRSAIFCYHRVTNWRVKVFLRQVFCDE</sequence>
<accession>A0A4C1ZJQ3</accession>
<dbReference type="AlphaFoldDB" id="A0A4C1ZJQ3"/>
<keyword evidence="2" id="KW-1185">Reference proteome</keyword>
<comment type="caution">
    <text evidence="1">The sequence shown here is derived from an EMBL/GenBank/DDBJ whole genome shotgun (WGS) entry which is preliminary data.</text>
</comment>
<evidence type="ECO:0000313" key="2">
    <source>
        <dbReference type="Proteomes" id="UP000299102"/>
    </source>
</evidence>
<name>A0A4C1ZJQ3_EUMVA</name>